<keyword evidence="3" id="KW-1185">Reference proteome</keyword>
<protein>
    <submittedName>
        <fullName evidence="2">Uncharacterized protein</fullName>
    </submittedName>
</protein>
<accession>A0A814F3I8</accession>
<sequence>MLVTCILTMESTDMREWFMKNFTEEKYERFVKSINDELPTLAGFRLAETPLFLSNEVRDRLIRAGDEIVDFVLRSDFKQLTEKVIPNQWRCANENEHPNIFTMDFGLWKDENGVTVPRLIELQGFPSLHALAAFQEDAYRAAYDISADWTIYFNDFDQRRYLTLFKEIIIGSHQPDEVVLMDVKPHEQHTAVDFYFTQKFLGIPIVGLDELQQEGKRLFYEREGQRKRIKRIYNRLIFDEVADDPDIFKDNVDLRQELDVEWINHPNWFYRISKYLLPILKGDYVLRTYYLNEILDQLPHDLENYVLKPLFSFGGTGIVIDIKRDDISKIKDPENWILGRKIEYEPAFRRADDEMVKAEIRLTYFWPDGDQRPVLTTNCTRLSTGKMINAQLNKDARWVGGTISYMKS</sequence>
<evidence type="ECO:0000313" key="4">
    <source>
        <dbReference type="Proteomes" id="UP000663852"/>
    </source>
</evidence>
<dbReference type="Proteomes" id="UP000663828">
    <property type="component" value="Unassembled WGS sequence"/>
</dbReference>
<dbReference type="OrthoDB" id="10008133at2759"/>
<dbReference type="Proteomes" id="UP000663852">
    <property type="component" value="Unassembled WGS sequence"/>
</dbReference>
<organism evidence="2 4">
    <name type="scientific">Adineta ricciae</name>
    <name type="common">Rotifer</name>
    <dbReference type="NCBI Taxonomy" id="249248"/>
    <lineage>
        <taxon>Eukaryota</taxon>
        <taxon>Metazoa</taxon>
        <taxon>Spiralia</taxon>
        <taxon>Gnathifera</taxon>
        <taxon>Rotifera</taxon>
        <taxon>Eurotatoria</taxon>
        <taxon>Bdelloidea</taxon>
        <taxon>Adinetida</taxon>
        <taxon>Adinetidae</taxon>
        <taxon>Adineta</taxon>
    </lineage>
</organism>
<dbReference type="EMBL" id="CAJNOR010000342">
    <property type="protein sequence ID" value="CAF0885904.1"/>
    <property type="molecule type" value="Genomic_DNA"/>
</dbReference>
<gene>
    <name evidence="2" type="ORF">EDS130_LOCUS13691</name>
    <name evidence="1" type="ORF">XAT740_LOCUS7250</name>
</gene>
<dbReference type="EMBL" id="CAJNOJ010000055">
    <property type="protein sequence ID" value="CAF0977479.1"/>
    <property type="molecule type" value="Genomic_DNA"/>
</dbReference>
<reference evidence="2" key="1">
    <citation type="submission" date="2021-02" db="EMBL/GenBank/DDBJ databases">
        <authorList>
            <person name="Nowell W R."/>
        </authorList>
    </citation>
    <scope>NUCLEOTIDE SEQUENCE</scope>
</reference>
<proteinExistence type="predicted"/>
<evidence type="ECO:0000313" key="2">
    <source>
        <dbReference type="EMBL" id="CAF0977479.1"/>
    </source>
</evidence>
<evidence type="ECO:0000313" key="3">
    <source>
        <dbReference type="Proteomes" id="UP000663828"/>
    </source>
</evidence>
<name>A0A814F3I8_ADIRI</name>
<evidence type="ECO:0000313" key="1">
    <source>
        <dbReference type="EMBL" id="CAF0885904.1"/>
    </source>
</evidence>
<comment type="caution">
    <text evidence="2">The sequence shown here is derived from an EMBL/GenBank/DDBJ whole genome shotgun (WGS) entry which is preliminary data.</text>
</comment>
<dbReference type="AlphaFoldDB" id="A0A814F3I8"/>